<dbReference type="Gene3D" id="3.40.190.10">
    <property type="entry name" value="Periplasmic binding protein-like II"/>
    <property type="match status" value="2"/>
</dbReference>
<gene>
    <name evidence="5" type="ORF">J2S25_000403</name>
</gene>
<dbReference type="InterPro" id="IPR006059">
    <property type="entry name" value="SBP"/>
</dbReference>
<dbReference type="PANTHER" id="PTHR43649">
    <property type="entry name" value="ARABINOSE-BINDING PROTEIN-RELATED"/>
    <property type="match status" value="1"/>
</dbReference>
<dbReference type="Proteomes" id="UP001242313">
    <property type="component" value="Unassembled WGS sequence"/>
</dbReference>
<organism evidence="5 6">
    <name type="scientific">Mesobacillus stamsii</name>
    <dbReference type="NCBI Taxonomy" id="225347"/>
    <lineage>
        <taxon>Bacteria</taxon>
        <taxon>Bacillati</taxon>
        <taxon>Bacillota</taxon>
        <taxon>Bacilli</taxon>
        <taxon>Bacillales</taxon>
        <taxon>Bacillaceae</taxon>
        <taxon>Mesobacillus</taxon>
    </lineage>
</organism>
<name>A0ABU0FS48_9BACI</name>
<keyword evidence="3 4" id="KW-0732">Signal</keyword>
<comment type="similarity">
    <text evidence="1">Belongs to the bacterial solute-binding protein 1 family.</text>
</comment>
<proteinExistence type="inferred from homology"/>
<keyword evidence="6" id="KW-1185">Reference proteome</keyword>
<keyword evidence="2" id="KW-0813">Transport</keyword>
<dbReference type="RefSeq" id="WP_307191091.1">
    <property type="nucleotide sequence ID" value="NZ_JAUSUN010000002.1"/>
</dbReference>
<dbReference type="Pfam" id="PF01547">
    <property type="entry name" value="SBP_bac_1"/>
    <property type="match status" value="1"/>
</dbReference>
<evidence type="ECO:0000313" key="6">
    <source>
        <dbReference type="Proteomes" id="UP001242313"/>
    </source>
</evidence>
<dbReference type="EMBL" id="JAUSUN010000002">
    <property type="protein sequence ID" value="MDQ0412223.1"/>
    <property type="molecule type" value="Genomic_DNA"/>
</dbReference>
<evidence type="ECO:0000256" key="3">
    <source>
        <dbReference type="ARBA" id="ARBA00022729"/>
    </source>
</evidence>
<dbReference type="PROSITE" id="PS51257">
    <property type="entry name" value="PROKAR_LIPOPROTEIN"/>
    <property type="match status" value="1"/>
</dbReference>
<comment type="caution">
    <text evidence="5">The sequence shown here is derived from an EMBL/GenBank/DDBJ whole genome shotgun (WGS) entry which is preliminary data.</text>
</comment>
<dbReference type="PANTHER" id="PTHR43649:SF34">
    <property type="entry name" value="ABC TRANSPORTER PERIPLASMIC-BINDING PROTEIN YCJN-RELATED"/>
    <property type="match status" value="1"/>
</dbReference>
<protein>
    <submittedName>
        <fullName evidence="5">Raffinose/stachyose/melibiose transport system substrate-binding protein</fullName>
    </submittedName>
</protein>
<feature type="signal peptide" evidence="4">
    <location>
        <begin position="1"/>
        <end position="28"/>
    </location>
</feature>
<evidence type="ECO:0000256" key="4">
    <source>
        <dbReference type="SAM" id="SignalP"/>
    </source>
</evidence>
<accession>A0ABU0FS48</accession>
<evidence type="ECO:0000256" key="1">
    <source>
        <dbReference type="ARBA" id="ARBA00008520"/>
    </source>
</evidence>
<evidence type="ECO:0000256" key="2">
    <source>
        <dbReference type="ARBA" id="ARBA00022448"/>
    </source>
</evidence>
<feature type="chain" id="PRO_5047453857" evidence="4">
    <location>
        <begin position="29"/>
        <end position="439"/>
    </location>
</feature>
<dbReference type="SUPFAM" id="SSF53850">
    <property type="entry name" value="Periplasmic binding protein-like II"/>
    <property type="match status" value="1"/>
</dbReference>
<evidence type="ECO:0000313" key="5">
    <source>
        <dbReference type="EMBL" id="MDQ0412223.1"/>
    </source>
</evidence>
<dbReference type="InterPro" id="IPR050490">
    <property type="entry name" value="Bact_solute-bd_prot1"/>
</dbReference>
<reference evidence="5 6" key="1">
    <citation type="submission" date="2023-07" db="EMBL/GenBank/DDBJ databases">
        <title>Genomic Encyclopedia of Type Strains, Phase IV (KMG-IV): sequencing the most valuable type-strain genomes for metagenomic binning, comparative biology and taxonomic classification.</title>
        <authorList>
            <person name="Goeker M."/>
        </authorList>
    </citation>
    <scope>NUCLEOTIDE SEQUENCE [LARGE SCALE GENOMIC DNA]</scope>
    <source>
        <strain evidence="5 6">DSM 19598</strain>
    </source>
</reference>
<sequence>MFHFKSNTGFFKKTAIVGIVTALSLSLAACSGDSDQSASESKDSKISIIVTNGKGEIDAQFKQAAKDFMAENKDINVQVESVAVGDPMNVFDKLTASGKTVTMAMFSPFDATHKYKDVGMDLSGEKWNDETNDAIKSEDGTIIGFPFAIEGMGLVYNKQVVEKAVGGEFDPYSINTQDKFKELLDKIKSSGVEYPVAYQTEAWSVSNHYSSLFLNQSEDPNTVLKEVTDGKFDYMKNDVWNGYYNTMDILASEEYNKFGKRPTGQYYDAAHVAVGNGDSAILFNGNWAFDSLKALEGSDFGFMPVPVDNDPENPLNNKIIAGPTQALVINKKATEEQQDAAKKFLDWLVYGEAGQDFIVNKSQIISAFKNNPNKVTNPLGIAISDALVENKTLPFSTNYINTGDWTTILGPEVQKYVAKQSSRADLAKAFENYYKSNKE</sequence>